<gene>
    <name evidence="7" type="ORF">ACFQRF_17960</name>
</gene>
<keyword evidence="3 6" id="KW-1133">Transmembrane helix</keyword>
<feature type="compositionally biased region" description="Low complexity" evidence="5">
    <location>
        <begin position="33"/>
        <end position="73"/>
    </location>
</feature>
<feature type="region of interest" description="Disordered" evidence="5">
    <location>
        <begin position="1"/>
        <end position="111"/>
    </location>
</feature>
<reference evidence="8" key="1">
    <citation type="journal article" date="2019" name="Int. J. Syst. Evol. Microbiol.">
        <title>The Global Catalogue of Microorganisms (GCM) 10K type strain sequencing project: providing services to taxonomists for standard genome sequencing and annotation.</title>
        <authorList>
            <consortium name="The Broad Institute Genomics Platform"/>
            <consortium name="The Broad Institute Genome Sequencing Center for Infectious Disease"/>
            <person name="Wu L."/>
            <person name="Ma J."/>
        </authorList>
    </citation>
    <scope>NUCLEOTIDE SEQUENCE [LARGE SCALE GENOMIC DNA]</scope>
    <source>
        <strain evidence="8">CGMCC 4.7382</strain>
    </source>
</reference>
<evidence type="ECO:0000256" key="4">
    <source>
        <dbReference type="ARBA" id="ARBA00023136"/>
    </source>
</evidence>
<evidence type="ECO:0000256" key="3">
    <source>
        <dbReference type="ARBA" id="ARBA00022989"/>
    </source>
</evidence>
<sequence>MSNPYPQPPYDGGQGQHGYPGGYGPPPGGGPSYGAPQTGGQPGYGQQPQTGGQPGYGQQQPTGGQPGYGQQPYGQPPAPAPYGQQGYGQQGYGQDYAQQGENPRPRPGTDDQMYALMAHVGGIILGFVAPLIVFIMKKDESPWVRAHAVEALNFQITMAIGLVVSGFLMIVFIGILTFLAVYVAIIVFAIMATMAANRGELYRYPMSIRMVK</sequence>
<feature type="transmembrane region" description="Helical" evidence="6">
    <location>
        <begin position="114"/>
        <end position="136"/>
    </location>
</feature>
<comment type="subcellular location">
    <subcellularLocation>
        <location evidence="1">Membrane</location>
        <topology evidence="1">Multi-pass membrane protein</topology>
    </subcellularLocation>
</comment>
<dbReference type="InterPro" id="IPR019109">
    <property type="entry name" value="MamF_MmsF"/>
</dbReference>
<keyword evidence="8" id="KW-1185">Reference proteome</keyword>
<evidence type="ECO:0000256" key="2">
    <source>
        <dbReference type="ARBA" id="ARBA00022692"/>
    </source>
</evidence>
<proteinExistence type="predicted"/>
<dbReference type="EMBL" id="JBHTBH010000008">
    <property type="protein sequence ID" value="MFC7329619.1"/>
    <property type="molecule type" value="Genomic_DNA"/>
</dbReference>
<accession>A0ABW2KJU0</accession>
<evidence type="ECO:0000313" key="7">
    <source>
        <dbReference type="EMBL" id="MFC7329619.1"/>
    </source>
</evidence>
<protein>
    <submittedName>
        <fullName evidence="7">DUF4870 domain-containing protein</fullName>
    </submittedName>
</protein>
<evidence type="ECO:0000256" key="5">
    <source>
        <dbReference type="SAM" id="MobiDB-lite"/>
    </source>
</evidence>
<organism evidence="7 8">
    <name type="scientific">Marinactinospora rubrisoli</name>
    <dbReference type="NCBI Taxonomy" id="2715399"/>
    <lineage>
        <taxon>Bacteria</taxon>
        <taxon>Bacillati</taxon>
        <taxon>Actinomycetota</taxon>
        <taxon>Actinomycetes</taxon>
        <taxon>Streptosporangiales</taxon>
        <taxon>Nocardiopsidaceae</taxon>
        <taxon>Marinactinospora</taxon>
    </lineage>
</organism>
<feature type="transmembrane region" description="Helical" evidence="6">
    <location>
        <begin position="156"/>
        <end position="189"/>
    </location>
</feature>
<feature type="compositionally biased region" description="Gly residues" evidence="5">
    <location>
        <begin position="12"/>
        <end position="22"/>
    </location>
</feature>
<comment type="caution">
    <text evidence="7">The sequence shown here is derived from an EMBL/GenBank/DDBJ whole genome shotgun (WGS) entry which is preliminary data.</text>
</comment>
<dbReference type="Pfam" id="PF09685">
    <property type="entry name" value="MamF_MmsF"/>
    <property type="match status" value="1"/>
</dbReference>
<dbReference type="Proteomes" id="UP001596540">
    <property type="component" value="Unassembled WGS sequence"/>
</dbReference>
<name>A0ABW2KJU0_9ACTN</name>
<dbReference type="RefSeq" id="WP_379872265.1">
    <property type="nucleotide sequence ID" value="NZ_JBHTBH010000008.1"/>
</dbReference>
<evidence type="ECO:0000313" key="8">
    <source>
        <dbReference type="Proteomes" id="UP001596540"/>
    </source>
</evidence>
<evidence type="ECO:0000256" key="6">
    <source>
        <dbReference type="SAM" id="Phobius"/>
    </source>
</evidence>
<keyword evidence="4 6" id="KW-0472">Membrane</keyword>
<keyword evidence="2 6" id="KW-0812">Transmembrane</keyword>
<evidence type="ECO:0000256" key="1">
    <source>
        <dbReference type="ARBA" id="ARBA00004141"/>
    </source>
</evidence>